<keyword evidence="2" id="KW-1185">Reference proteome</keyword>
<evidence type="ECO:0000313" key="2">
    <source>
        <dbReference type="Proteomes" id="UP001460202"/>
    </source>
</evidence>
<evidence type="ECO:0000313" key="1">
    <source>
        <dbReference type="EMBL" id="MEQ2546245.1"/>
    </source>
</evidence>
<dbReference type="Pfam" id="PF09357">
    <property type="entry name" value="RteC"/>
    <property type="match status" value="1"/>
</dbReference>
<gene>
    <name evidence="1" type="ORF">WMO46_14970</name>
</gene>
<protein>
    <submittedName>
        <fullName evidence="1">RteC domain-containing protein</fullName>
    </submittedName>
</protein>
<accession>A0ABV1H0Q8</accession>
<sequence length="196" mass="23481">MIMTYITTEHLVDAATKAVTEELFREFDKALQSFCNEEQDRIVVFRTLRYTRIRLHVLRKHLPEDDASPHNSQNRFLEIALGYINTELELLARDGRRAESPATRMRWTGTLVELVELIYGLQESRCIDDGETPINELFAFFGLQFGLEIKVRNCYDTYLDIKRRKNDSRTYFLDKMRERLNLRMQRDDEKERERHR</sequence>
<dbReference type="GeneID" id="78178404"/>
<dbReference type="Proteomes" id="UP001460202">
    <property type="component" value="Unassembled WGS sequence"/>
</dbReference>
<proteinExistence type="predicted"/>
<dbReference type="InterPro" id="IPR018534">
    <property type="entry name" value="Tet_reg_excision_RteC"/>
</dbReference>
<dbReference type="RefSeq" id="WP_129649844.1">
    <property type="nucleotide sequence ID" value="NZ_JBBMFL010000027.1"/>
</dbReference>
<comment type="caution">
    <text evidence="1">The sequence shown here is derived from an EMBL/GenBank/DDBJ whole genome shotgun (WGS) entry which is preliminary data.</text>
</comment>
<dbReference type="EMBL" id="JBBMFL010000027">
    <property type="protein sequence ID" value="MEQ2546245.1"/>
    <property type="molecule type" value="Genomic_DNA"/>
</dbReference>
<organism evidence="1 2">
    <name type="scientific">Alistipes intestinihominis</name>
    <dbReference type="NCBI Taxonomy" id="3133172"/>
    <lineage>
        <taxon>Bacteria</taxon>
        <taxon>Pseudomonadati</taxon>
        <taxon>Bacteroidota</taxon>
        <taxon>Bacteroidia</taxon>
        <taxon>Bacteroidales</taxon>
        <taxon>Rikenellaceae</taxon>
        <taxon>Alistipes</taxon>
    </lineage>
</organism>
<name>A0ABV1H0Q8_9BACT</name>
<reference evidence="1 2" key="1">
    <citation type="submission" date="2024-03" db="EMBL/GenBank/DDBJ databases">
        <title>Human intestinal bacterial collection.</title>
        <authorList>
            <person name="Pauvert C."/>
            <person name="Hitch T.C.A."/>
            <person name="Clavel T."/>
        </authorList>
    </citation>
    <scope>NUCLEOTIDE SEQUENCE [LARGE SCALE GENOMIC DNA]</scope>
    <source>
        <strain evidence="1 2">CLA-KB-H122</strain>
    </source>
</reference>